<dbReference type="PRINTS" id="PR00344">
    <property type="entry name" value="BCTRLSENSOR"/>
</dbReference>
<dbReference type="SMART" id="SM00387">
    <property type="entry name" value="HATPase_c"/>
    <property type="match status" value="1"/>
</dbReference>
<comment type="subcellular location">
    <subcellularLocation>
        <location evidence="2">Cell membrane</location>
    </subcellularLocation>
</comment>
<dbReference type="InterPro" id="IPR003594">
    <property type="entry name" value="HATPase_dom"/>
</dbReference>
<reference evidence="14" key="1">
    <citation type="submission" date="2018-02" db="EMBL/GenBank/DDBJ databases">
        <authorList>
            <person name="Moore K."/>
            <person name="Momper L."/>
        </authorList>
    </citation>
    <scope>NUCLEOTIDE SEQUENCE [LARGE SCALE GENOMIC DNA]</scope>
    <source>
        <strain evidence="14">ULC18</strain>
    </source>
</reference>
<keyword evidence="5" id="KW-0597">Phosphoprotein</keyword>
<evidence type="ECO:0000256" key="2">
    <source>
        <dbReference type="ARBA" id="ARBA00004236"/>
    </source>
</evidence>
<dbReference type="PANTHER" id="PTHR43047:SF72">
    <property type="entry name" value="OSMOSENSING HISTIDINE PROTEIN KINASE SLN1"/>
    <property type="match status" value="1"/>
</dbReference>
<gene>
    <name evidence="13" type="ORF">C7B82_14045</name>
</gene>
<dbReference type="PANTHER" id="PTHR43047">
    <property type="entry name" value="TWO-COMPONENT HISTIDINE PROTEIN KINASE"/>
    <property type="match status" value="1"/>
</dbReference>
<sequence>MTLTPTSDESLYELALEADPTLPILQVSPVTLKAAFSGLIELLIDRELPAVVWAKLPRGAIWQAELERYSALEGIPRAIYVFKNHREESADESSLVSRTLVDTTTTAEPEARAVEQSKATPPAWLEILLAPESHLRREYFLLVWTAHFRGCILAHRPRSAQLAKAAENNVVESLAGLTDVSLAGAAIDDGQERRQHLLILSSFDGSLVERLLSGLTQVLMTSATLPNTAAPTDAIGDETRPRLALPDVVAHWNQLTRTMPTSATDPAVWGQLLMKQIQRQEEMLQRNAIYRRQAELVEILQLQKEELLNALRSKADFINTVGQELRTPLTTIKTALSLLNSPSLKPPQRQRYLDLIAKECDRQSSLITSLLDLVQLDQAVSPTALETIRMSDIVPGVVSTYQPLAEEKGVKLSHKVPEDLPEIACMGNWLKQIVINLLHNGIKFTPTGGQVWVRAKQQGSYVNLEVRDTGVGMAPGELPKIFDRFYRIRQASLDDASGAGLGLTIVQQLLLHCGGSISVKSRPGEGSTFTVLLPIRAQAPTSS</sequence>
<evidence type="ECO:0000256" key="7">
    <source>
        <dbReference type="ARBA" id="ARBA00022741"/>
    </source>
</evidence>
<dbReference type="InterPro" id="IPR036890">
    <property type="entry name" value="HATPase_C_sf"/>
</dbReference>
<dbReference type="AlphaFoldDB" id="A0A2T1E6E0"/>
<dbReference type="RefSeq" id="WP_106256917.1">
    <property type="nucleotide sequence ID" value="NZ_CAWNSW010000004.1"/>
</dbReference>
<dbReference type="Gene3D" id="3.30.565.10">
    <property type="entry name" value="Histidine kinase-like ATPase, C-terminal domain"/>
    <property type="match status" value="1"/>
</dbReference>
<dbReference type="InterPro" id="IPR036097">
    <property type="entry name" value="HisK_dim/P_sf"/>
</dbReference>
<evidence type="ECO:0000313" key="14">
    <source>
        <dbReference type="Proteomes" id="UP000239576"/>
    </source>
</evidence>
<dbReference type="Gene3D" id="1.10.287.130">
    <property type="match status" value="1"/>
</dbReference>
<dbReference type="GO" id="GO:0000155">
    <property type="term" value="F:phosphorelay sensor kinase activity"/>
    <property type="evidence" value="ECO:0007669"/>
    <property type="project" value="InterPro"/>
</dbReference>
<organism evidence="13 14">
    <name type="scientific">Stenomitos frigidus ULC18</name>
    <dbReference type="NCBI Taxonomy" id="2107698"/>
    <lineage>
        <taxon>Bacteria</taxon>
        <taxon>Bacillati</taxon>
        <taxon>Cyanobacteriota</taxon>
        <taxon>Cyanophyceae</taxon>
        <taxon>Leptolyngbyales</taxon>
        <taxon>Leptolyngbyaceae</taxon>
        <taxon>Stenomitos</taxon>
    </lineage>
</organism>
<dbReference type="SMART" id="SM00388">
    <property type="entry name" value="HisKA"/>
    <property type="match status" value="1"/>
</dbReference>
<name>A0A2T1E6E0_9CYAN</name>
<dbReference type="Pfam" id="PF02518">
    <property type="entry name" value="HATPase_c"/>
    <property type="match status" value="1"/>
</dbReference>
<keyword evidence="10" id="KW-0902">Two-component regulatory system</keyword>
<evidence type="ECO:0000256" key="5">
    <source>
        <dbReference type="ARBA" id="ARBA00022553"/>
    </source>
</evidence>
<dbReference type="Proteomes" id="UP000239576">
    <property type="component" value="Unassembled WGS sequence"/>
</dbReference>
<evidence type="ECO:0000256" key="4">
    <source>
        <dbReference type="ARBA" id="ARBA00022475"/>
    </source>
</evidence>
<accession>A0A2T1E6E0</accession>
<keyword evidence="6" id="KW-0808">Transferase</keyword>
<dbReference type="SUPFAM" id="SSF47384">
    <property type="entry name" value="Homodimeric domain of signal transducing histidine kinase"/>
    <property type="match status" value="1"/>
</dbReference>
<dbReference type="Pfam" id="PF10069">
    <property type="entry name" value="DICT"/>
    <property type="match status" value="1"/>
</dbReference>
<evidence type="ECO:0000256" key="10">
    <source>
        <dbReference type="ARBA" id="ARBA00023012"/>
    </source>
</evidence>
<evidence type="ECO:0000256" key="1">
    <source>
        <dbReference type="ARBA" id="ARBA00000085"/>
    </source>
</evidence>
<evidence type="ECO:0000256" key="8">
    <source>
        <dbReference type="ARBA" id="ARBA00022777"/>
    </source>
</evidence>
<feature type="domain" description="Histidine kinase" evidence="12">
    <location>
        <begin position="320"/>
        <end position="537"/>
    </location>
</feature>
<evidence type="ECO:0000256" key="6">
    <source>
        <dbReference type="ARBA" id="ARBA00022679"/>
    </source>
</evidence>
<dbReference type="Pfam" id="PF00512">
    <property type="entry name" value="HisKA"/>
    <property type="match status" value="1"/>
</dbReference>
<proteinExistence type="predicted"/>
<reference evidence="13 14" key="2">
    <citation type="submission" date="2018-03" db="EMBL/GenBank/DDBJ databases">
        <title>The ancient ancestry and fast evolution of plastids.</title>
        <authorList>
            <person name="Moore K.R."/>
            <person name="Magnabosco C."/>
            <person name="Momper L."/>
            <person name="Gold D.A."/>
            <person name="Bosak T."/>
            <person name="Fournier G.P."/>
        </authorList>
    </citation>
    <scope>NUCLEOTIDE SEQUENCE [LARGE SCALE GENOMIC DNA]</scope>
    <source>
        <strain evidence="13 14">ULC18</strain>
    </source>
</reference>
<dbReference type="GO" id="GO:0009927">
    <property type="term" value="F:histidine phosphotransfer kinase activity"/>
    <property type="evidence" value="ECO:0007669"/>
    <property type="project" value="TreeGrafter"/>
</dbReference>
<keyword evidence="14" id="KW-1185">Reference proteome</keyword>
<dbReference type="CDD" id="cd00082">
    <property type="entry name" value="HisKA"/>
    <property type="match status" value="1"/>
</dbReference>
<keyword evidence="9" id="KW-0067">ATP-binding</keyword>
<keyword evidence="11" id="KW-0472">Membrane</keyword>
<evidence type="ECO:0000256" key="9">
    <source>
        <dbReference type="ARBA" id="ARBA00022840"/>
    </source>
</evidence>
<dbReference type="InterPro" id="IPR003661">
    <property type="entry name" value="HisK_dim/P_dom"/>
</dbReference>
<dbReference type="OrthoDB" id="476434at2"/>
<dbReference type="InterPro" id="IPR019278">
    <property type="entry name" value="DICT_dom"/>
</dbReference>
<dbReference type="EC" id="2.7.13.3" evidence="3"/>
<protein>
    <recommendedName>
        <fullName evidence="3">histidine kinase</fullName>
        <ecNumber evidence="3">2.7.13.3</ecNumber>
    </recommendedName>
</protein>
<dbReference type="SUPFAM" id="SSF55874">
    <property type="entry name" value="ATPase domain of HSP90 chaperone/DNA topoisomerase II/histidine kinase"/>
    <property type="match status" value="1"/>
</dbReference>
<dbReference type="GO" id="GO:0005524">
    <property type="term" value="F:ATP binding"/>
    <property type="evidence" value="ECO:0007669"/>
    <property type="project" value="UniProtKB-KW"/>
</dbReference>
<comment type="catalytic activity">
    <reaction evidence="1">
        <text>ATP + protein L-histidine = ADP + protein N-phospho-L-histidine.</text>
        <dbReference type="EC" id="2.7.13.3"/>
    </reaction>
</comment>
<dbReference type="InterPro" id="IPR005467">
    <property type="entry name" value="His_kinase_dom"/>
</dbReference>
<comment type="caution">
    <text evidence="13">The sequence shown here is derived from an EMBL/GenBank/DDBJ whole genome shotgun (WGS) entry which is preliminary data.</text>
</comment>
<evidence type="ECO:0000259" key="12">
    <source>
        <dbReference type="PROSITE" id="PS50109"/>
    </source>
</evidence>
<keyword evidence="7" id="KW-0547">Nucleotide-binding</keyword>
<keyword evidence="8 13" id="KW-0418">Kinase</keyword>
<dbReference type="InterPro" id="IPR004358">
    <property type="entry name" value="Sig_transdc_His_kin-like_C"/>
</dbReference>
<keyword evidence="4" id="KW-1003">Cell membrane</keyword>
<dbReference type="EMBL" id="PVWK01000081">
    <property type="protein sequence ID" value="PSB28317.1"/>
    <property type="molecule type" value="Genomic_DNA"/>
</dbReference>
<dbReference type="GO" id="GO:0005886">
    <property type="term" value="C:plasma membrane"/>
    <property type="evidence" value="ECO:0007669"/>
    <property type="project" value="UniProtKB-SubCell"/>
</dbReference>
<dbReference type="PROSITE" id="PS50109">
    <property type="entry name" value="HIS_KIN"/>
    <property type="match status" value="1"/>
</dbReference>
<evidence type="ECO:0000256" key="11">
    <source>
        <dbReference type="ARBA" id="ARBA00023136"/>
    </source>
</evidence>
<evidence type="ECO:0000256" key="3">
    <source>
        <dbReference type="ARBA" id="ARBA00012438"/>
    </source>
</evidence>
<evidence type="ECO:0000313" key="13">
    <source>
        <dbReference type="EMBL" id="PSB28317.1"/>
    </source>
</evidence>
<dbReference type="FunFam" id="3.30.565.10:FF:000023">
    <property type="entry name" value="PAS domain-containing sensor histidine kinase"/>
    <property type="match status" value="1"/>
</dbReference>